<feature type="binding site" description="covalent" evidence="6">
    <location>
        <position position="62"/>
    </location>
    <ligand>
        <name>heme c</name>
        <dbReference type="ChEBI" id="CHEBI:61717"/>
    </ligand>
</feature>
<keyword evidence="1" id="KW-0813">Transport</keyword>
<dbReference type="Proteomes" id="UP000267798">
    <property type="component" value="Unassembled WGS sequence"/>
</dbReference>
<dbReference type="AlphaFoldDB" id="A0A3A6PEU2"/>
<evidence type="ECO:0000256" key="2">
    <source>
        <dbReference type="ARBA" id="ARBA00022617"/>
    </source>
</evidence>
<reference evidence="10 11" key="1">
    <citation type="submission" date="2018-09" db="EMBL/GenBank/DDBJ databases">
        <title>Paenibacillus aracenensis nov. sp. isolated from a cave in southern Spain.</title>
        <authorList>
            <person name="Jurado V."/>
            <person name="Gutierrez-Patricio S."/>
            <person name="Gonzalez-Pimentel J.L."/>
            <person name="Miller A.Z."/>
            <person name="Laiz L."/>
            <person name="Saiz-Jimenez C."/>
        </authorList>
    </citation>
    <scope>NUCLEOTIDE SEQUENCE [LARGE SCALE GENOMIC DNA]</scope>
    <source>
        <strain evidence="10 11">JCM 19203</strain>
    </source>
</reference>
<dbReference type="GO" id="GO:0020037">
    <property type="term" value="F:heme binding"/>
    <property type="evidence" value="ECO:0007669"/>
    <property type="project" value="InterPro"/>
</dbReference>
<dbReference type="InterPro" id="IPR009056">
    <property type="entry name" value="Cyt_c-like_dom"/>
</dbReference>
<evidence type="ECO:0000313" key="10">
    <source>
        <dbReference type="EMBL" id="RJX39255.1"/>
    </source>
</evidence>
<dbReference type="InterPro" id="IPR012218">
    <property type="entry name" value="Cyt_c_BACSU-c550-type"/>
</dbReference>
<keyword evidence="2 6" id="KW-0349">Heme</keyword>
<dbReference type="OrthoDB" id="7933886at2"/>
<dbReference type="SUPFAM" id="SSF46626">
    <property type="entry name" value="Cytochrome c"/>
    <property type="match status" value="1"/>
</dbReference>
<name>A0A3A6PEU2_9BACL</name>
<comment type="caution">
    <text evidence="10">The sequence shown here is derived from an EMBL/GenBank/DDBJ whole genome shotgun (WGS) entry which is preliminary data.</text>
</comment>
<dbReference type="PANTHER" id="PTHR37823:SF4">
    <property type="entry name" value="MENAQUINOL-CYTOCHROME C REDUCTASE CYTOCHROME B_C SUBUNIT"/>
    <property type="match status" value="1"/>
</dbReference>
<evidence type="ECO:0000256" key="4">
    <source>
        <dbReference type="ARBA" id="ARBA00022982"/>
    </source>
</evidence>
<evidence type="ECO:0000256" key="8">
    <source>
        <dbReference type="SAM" id="SignalP"/>
    </source>
</evidence>
<feature type="domain" description="Cytochrome c" evidence="9">
    <location>
        <begin position="49"/>
        <end position="124"/>
    </location>
</feature>
<dbReference type="PROSITE" id="PS51257">
    <property type="entry name" value="PROKAR_LIPOPROTEIN"/>
    <property type="match status" value="1"/>
</dbReference>
<keyword evidence="8" id="KW-0732">Signal</keyword>
<proteinExistence type="predicted"/>
<dbReference type="InterPro" id="IPR051811">
    <property type="entry name" value="Cytochrome_c550/c551-like"/>
</dbReference>
<dbReference type="Gene3D" id="1.10.760.10">
    <property type="entry name" value="Cytochrome c-like domain"/>
    <property type="match status" value="1"/>
</dbReference>
<dbReference type="EMBL" id="QXQB01000003">
    <property type="protein sequence ID" value="RJX39255.1"/>
    <property type="molecule type" value="Genomic_DNA"/>
</dbReference>
<evidence type="ECO:0000259" key="9">
    <source>
        <dbReference type="PROSITE" id="PS51007"/>
    </source>
</evidence>
<accession>A0A3A6PEU2</accession>
<dbReference type="PIRSF" id="PIRSF000025">
    <property type="entry name" value="Cytc_Bsub_c550"/>
    <property type="match status" value="1"/>
</dbReference>
<dbReference type="Pfam" id="PF13442">
    <property type="entry name" value="Cytochrome_CBB3"/>
    <property type="match status" value="1"/>
</dbReference>
<dbReference type="InterPro" id="IPR036909">
    <property type="entry name" value="Cyt_c-like_dom_sf"/>
</dbReference>
<dbReference type="GO" id="GO:0009055">
    <property type="term" value="F:electron transfer activity"/>
    <property type="evidence" value="ECO:0007669"/>
    <property type="project" value="InterPro"/>
</dbReference>
<evidence type="ECO:0000256" key="5">
    <source>
        <dbReference type="ARBA" id="ARBA00023004"/>
    </source>
</evidence>
<keyword evidence="11" id="KW-1185">Reference proteome</keyword>
<dbReference type="GO" id="GO:0005506">
    <property type="term" value="F:iron ion binding"/>
    <property type="evidence" value="ECO:0007669"/>
    <property type="project" value="InterPro"/>
</dbReference>
<organism evidence="10 11">
    <name type="scientific">Paenibacillus pinisoli</name>
    <dbReference type="NCBI Taxonomy" id="1276110"/>
    <lineage>
        <taxon>Bacteria</taxon>
        <taxon>Bacillati</taxon>
        <taxon>Bacillota</taxon>
        <taxon>Bacilli</taxon>
        <taxon>Bacillales</taxon>
        <taxon>Paenibacillaceae</taxon>
        <taxon>Paenibacillus</taxon>
    </lineage>
</organism>
<evidence type="ECO:0000256" key="1">
    <source>
        <dbReference type="ARBA" id="ARBA00022448"/>
    </source>
</evidence>
<keyword evidence="5 7" id="KW-0408">Iron</keyword>
<protein>
    <submittedName>
        <fullName evidence="10">Cytochrome c</fullName>
    </submittedName>
</protein>
<dbReference type="PANTHER" id="PTHR37823">
    <property type="entry name" value="CYTOCHROME C-553-LIKE"/>
    <property type="match status" value="1"/>
</dbReference>
<evidence type="ECO:0000256" key="7">
    <source>
        <dbReference type="PIRSR" id="PIRSR000025-2"/>
    </source>
</evidence>
<keyword evidence="3 7" id="KW-0479">Metal-binding</keyword>
<feature type="signal peptide" evidence="8">
    <location>
        <begin position="1"/>
        <end position="20"/>
    </location>
</feature>
<comment type="PTM">
    <text evidence="6">Binds 1 heme c group covalently per subunit.</text>
</comment>
<feature type="binding site" description="axial binding residue" evidence="7">
    <location>
        <position position="101"/>
    </location>
    <ligand>
        <name>heme c</name>
        <dbReference type="ChEBI" id="CHEBI:61717"/>
    </ligand>
    <ligandPart>
        <name>Fe</name>
        <dbReference type="ChEBI" id="CHEBI:18248"/>
    </ligandPart>
</feature>
<dbReference type="PROSITE" id="PS51007">
    <property type="entry name" value="CYTC"/>
    <property type="match status" value="1"/>
</dbReference>
<gene>
    <name evidence="10" type="ORF">D3P09_15410</name>
</gene>
<evidence type="ECO:0000256" key="3">
    <source>
        <dbReference type="ARBA" id="ARBA00022723"/>
    </source>
</evidence>
<evidence type="ECO:0000256" key="6">
    <source>
        <dbReference type="PIRSR" id="PIRSR000025-1"/>
    </source>
</evidence>
<feature type="binding site" description="axial binding residue" evidence="7">
    <location>
        <position position="66"/>
    </location>
    <ligand>
        <name>heme c</name>
        <dbReference type="ChEBI" id="CHEBI:61717"/>
    </ligand>
    <ligandPart>
        <name>Fe</name>
        <dbReference type="ChEBI" id="CHEBI:18248"/>
    </ligandPart>
</feature>
<feature type="binding site" description="covalent" evidence="6">
    <location>
        <position position="65"/>
    </location>
    <ligand>
        <name>heme c</name>
        <dbReference type="ChEBI" id="CHEBI:61717"/>
    </ligand>
</feature>
<feature type="chain" id="PRO_5038894937" evidence="8">
    <location>
        <begin position="21"/>
        <end position="124"/>
    </location>
</feature>
<keyword evidence="4" id="KW-0249">Electron transport</keyword>
<sequence>MKWLLLVAAVVLVIALSACGGGNKNNGGTNTGTNNGATNGGNNAGGGAVDAAAAEAIYKQNCIGCHAVDMTGGVGPNLTKVGAKLSVDEIKATITNGRGGMPAYKDKLSSADIDTLSNWLASMK</sequence>
<evidence type="ECO:0000313" key="11">
    <source>
        <dbReference type="Proteomes" id="UP000267798"/>
    </source>
</evidence>
<dbReference type="GO" id="GO:0016020">
    <property type="term" value="C:membrane"/>
    <property type="evidence" value="ECO:0007669"/>
    <property type="project" value="InterPro"/>
</dbReference>